<feature type="signal peptide" evidence="12">
    <location>
        <begin position="1"/>
        <end position="24"/>
    </location>
</feature>
<evidence type="ECO:0000313" key="16">
    <source>
        <dbReference type="Proteomes" id="UP000295717"/>
    </source>
</evidence>
<dbReference type="Gene3D" id="2.40.170.20">
    <property type="entry name" value="TonB-dependent receptor, beta-barrel domain"/>
    <property type="match status" value="1"/>
</dbReference>
<dbReference type="SUPFAM" id="SSF56935">
    <property type="entry name" value="Porins"/>
    <property type="match status" value="1"/>
</dbReference>
<dbReference type="InterPro" id="IPR036942">
    <property type="entry name" value="Beta-barrel_TonB_sf"/>
</dbReference>
<dbReference type="Gene3D" id="2.170.130.10">
    <property type="entry name" value="TonB-dependent receptor, plug domain"/>
    <property type="match status" value="1"/>
</dbReference>
<feature type="domain" description="TonB-dependent receptor plug" evidence="14">
    <location>
        <begin position="69"/>
        <end position="168"/>
    </location>
</feature>
<dbReference type="Proteomes" id="UP000295717">
    <property type="component" value="Unassembled WGS sequence"/>
</dbReference>
<evidence type="ECO:0000256" key="3">
    <source>
        <dbReference type="ARBA" id="ARBA00022448"/>
    </source>
</evidence>
<dbReference type="Pfam" id="PF00593">
    <property type="entry name" value="TonB_dep_Rec_b-barrel"/>
    <property type="match status" value="1"/>
</dbReference>
<evidence type="ECO:0000259" key="14">
    <source>
        <dbReference type="Pfam" id="PF07715"/>
    </source>
</evidence>
<dbReference type="GO" id="GO:0015344">
    <property type="term" value="F:siderophore uptake transmembrane transporter activity"/>
    <property type="evidence" value="ECO:0007669"/>
    <property type="project" value="TreeGrafter"/>
</dbReference>
<sequence>MKRHAPLQTCLALGLLSIQAASFAETTEREETTTLSEVLVTDSPAASGSAAEGYRVDQVSLGPLGNVSLQDTPFSIETVSADLIRNTQATNTTEALKYLPTVYANTGASQITPYFTLRGFSASTWTYNLALDGMRSFDIFQPLDDKERIEVMTGATGFLYGITSPAGIINYVLKRPTAAPLREFTLGSYDQQIYGQLDLGGPLEINPDLAYRLNLVYANPGETGVEEQTQERYVFSGALDWQIAPDTKLALDASQSRRELDYAQALFMTTTAIGIPEAPDASKNWGAPYTGTTDATTRVGAALESRLNAIFSLRSQFRYSDIERDYFLNRIAFQNSRLDYKWRVDSQQTFHTIVRQYNLFLDADFATGPFTHKITLGGTLDDYSSGNNGYRGTTYPTLYPGSLYGDPSYPAWSLPPAGTSSSQETTYSTLMLADRIALGDHWSLMLGGTQARVDDALTSTTAAGKSTTSDYDESRITPAVSLSFKPIPAVTTYVSYIEGLQQGFVAGSTTANVGEIFAPFVSEQVEAGAKASLWGMDLSAAWFRIDQANQYVDPATNIASQDGRAVHQGWEVALTGRILEHLTLTGGFTILDANIDKAVANEGKTPQGVPEEMARLYAEYDLPVPGLTLTGGLSYTGKVPWDAANTLYVDPVTLFDAGLRYQRRLYGKETTWRLTVANLTDEDYWTTRSGILYLGSDRILSLSATVAF</sequence>
<keyword evidence="4 10" id="KW-1134">Transmembrane beta strand</keyword>
<evidence type="ECO:0000256" key="12">
    <source>
        <dbReference type="SAM" id="SignalP"/>
    </source>
</evidence>
<accession>A0A4R3N661</accession>
<keyword evidence="8 15" id="KW-0675">Receptor</keyword>
<dbReference type="InterPro" id="IPR000531">
    <property type="entry name" value="Beta-barrel_TonB"/>
</dbReference>
<keyword evidence="9 10" id="KW-0998">Cell outer membrane</keyword>
<comment type="similarity">
    <text evidence="2 10 11">Belongs to the TonB-dependent receptor family.</text>
</comment>
<feature type="chain" id="PRO_5020340582" evidence="12">
    <location>
        <begin position="25"/>
        <end position="708"/>
    </location>
</feature>
<comment type="subcellular location">
    <subcellularLocation>
        <location evidence="1 10">Cell outer membrane</location>
        <topology evidence="1 10">Multi-pass membrane protein</topology>
    </subcellularLocation>
</comment>
<dbReference type="CDD" id="cd01347">
    <property type="entry name" value="ligand_gated_channel"/>
    <property type="match status" value="1"/>
</dbReference>
<evidence type="ECO:0000256" key="7">
    <source>
        <dbReference type="ARBA" id="ARBA00023136"/>
    </source>
</evidence>
<keyword evidence="3 10" id="KW-0813">Transport</keyword>
<dbReference type="PANTHER" id="PTHR32552:SF82">
    <property type="entry name" value="FCUA PROTEIN"/>
    <property type="match status" value="1"/>
</dbReference>
<dbReference type="PANTHER" id="PTHR32552">
    <property type="entry name" value="FERRICHROME IRON RECEPTOR-RELATED"/>
    <property type="match status" value="1"/>
</dbReference>
<proteinExistence type="inferred from homology"/>
<comment type="caution">
    <text evidence="15">The sequence shown here is derived from an EMBL/GenBank/DDBJ whole genome shotgun (WGS) entry which is preliminary data.</text>
</comment>
<dbReference type="OrthoDB" id="8732650at2"/>
<evidence type="ECO:0000256" key="8">
    <source>
        <dbReference type="ARBA" id="ARBA00023170"/>
    </source>
</evidence>
<dbReference type="InterPro" id="IPR037066">
    <property type="entry name" value="Plug_dom_sf"/>
</dbReference>
<dbReference type="Pfam" id="PF07715">
    <property type="entry name" value="Plug"/>
    <property type="match status" value="1"/>
</dbReference>
<keyword evidence="7 10" id="KW-0472">Membrane</keyword>
<dbReference type="NCBIfam" id="TIGR01783">
    <property type="entry name" value="TonB-siderophor"/>
    <property type="match status" value="1"/>
</dbReference>
<evidence type="ECO:0000256" key="5">
    <source>
        <dbReference type="ARBA" id="ARBA00022692"/>
    </source>
</evidence>
<dbReference type="GO" id="GO:0015891">
    <property type="term" value="P:siderophore transport"/>
    <property type="evidence" value="ECO:0007669"/>
    <property type="project" value="InterPro"/>
</dbReference>
<protein>
    <submittedName>
        <fullName evidence="15">Iron complex outermembrane receptor protein</fullName>
    </submittedName>
</protein>
<evidence type="ECO:0000256" key="4">
    <source>
        <dbReference type="ARBA" id="ARBA00022452"/>
    </source>
</evidence>
<evidence type="ECO:0000256" key="2">
    <source>
        <dbReference type="ARBA" id="ARBA00009810"/>
    </source>
</evidence>
<evidence type="ECO:0000256" key="10">
    <source>
        <dbReference type="PROSITE-ProRule" id="PRU01360"/>
    </source>
</evidence>
<feature type="domain" description="TonB-dependent receptor-like beta-barrel" evidence="13">
    <location>
        <begin position="278"/>
        <end position="679"/>
    </location>
</feature>
<name>A0A4R3N661_9GAMM</name>
<keyword evidence="6 11" id="KW-0798">TonB box</keyword>
<dbReference type="GO" id="GO:0038023">
    <property type="term" value="F:signaling receptor activity"/>
    <property type="evidence" value="ECO:0007669"/>
    <property type="project" value="InterPro"/>
</dbReference>
<dbReference type="GO" id="GO:0009279">
    <property type="term" value="C:cell outer membrane"/>
    <property type="evidence" value="ECO:0007669"/>
    <property type="project" value="UniProtKB-SubCell"/>
</dbReference>
<evidence type="ECO:0000256" key="11">
    <source>
        <dbReference type="RuleBase" id="RU003357"/>
    </source>
</evidence>
<keyword evidence="16" id="KW-1185">Reference proteome</keyword>
<dbReference type="InterPro" id="IPR039426">
    <property type="entry name" value="TonB-dep_rcpt-like"/>
</dbReference>
<evidence type="ECO:0000313" key="15">
    <source>
        <dbReference type="EMBL" id="TCT24254.1"/>
    </source>
</evidence>
<dbReference type="RefSeq" id="WP_132975505.1">
    <property type="nucleotide sequence ID" value="NZ_SMAO01000001.1"/>
</dbReference>
<evidence type="ECO:0000256" key="1">
    <source>
        <dbReference type="ARBA" id="ARBA00004571"/>
    </source>
</evidence>
<evidence type="ECO:0000259" key="13">
    <source>
        <dbReference type="Pfam" id="PF00593"/>
    </source>
</evidence>
<dbReference type="InterPro" id="IPR010105">
    <property type="entry name" value="TonB_sidphr_rcpt"/>
</dbReference>
<reference evidence="15 16" key="1">
    <citation type="submission" date="2019-03" db="EMBL/GenBank/DDBJ databases">
        <title>Genomic Encyclopedia of Type Strains, Phase IV (KMG-IV): sequencing the most valuable type-strain genomes for metagenomic binning, comparative biology and taxonomic classification.</title>
        <authorList>
            <person name="Goeker M."/>
        </authorList>
    </citation>
    <scope>NUCLEOTIDE SEQUENCE [LARGE SCALE GENOMIC DNA]</scope>
    <source>
        <strain evidence="15 16">DSM 13587</strain>
    </source>
</reference>
<keyword evidence="5 10" id="KW-0812">Transmembrane</keyword>
<dbReference type="EMBL" id="SMAO01000001">
    <property type="protein sequence ID" value="TCT24254.1"/>
    <property type="molecule type" value="Genomic_DNA"/>
</dbReference>
<organism evidence="15 16">
    <name type="scientific">Thiobaca trueperi</name>
    <dbReference type="NCBI Taxonomy" id="127458"/>
    <lineage>
        <taxon>Bacteria</taxon>
        <taxon>Pseudomonadati</taxon>
        <taxon>Pseudomonadota</taxon>
        <taxon>Gammaproteobacteria</taxon>
        <taxon>Chromatiales</taxon>
        <taxon>Chromatiaceae</taxon>
        <taxon>Thiobaca</taxon>
    </lineage>
</organism>
<dbReference type="PROSITE" id="PS52016">
    <property type="entry name" value="TONB_DEPENDENT_REC_3"/>
    <property type="match status" value="1"/>
</dbReference>
<gene>
    <name evidence="15" type="ORF">EDC35_101576</name>
</gene>
<dbReference type="InterPro" id="IPR012910">
    <property type="entry name" value="Plug_dom"/>
</dbReference>
<keyword evidence="12" id="KW-0732">Signal</keyword>
<dbReference type="AlphaFoldDB" id="A0A4R3N661"/>
<evidence type="ECO:0000256" key="6">
    <source>
        <dbReference type="ARBA" id="ARBA00023077"/>
    </source>
</evidence>
<evidence type="ECO:0000256" key="9">
    <source>
        <dbReference type="ARBA" id="ARBA00023237"/>
    </source>
</evidence>